<gene>
    <name evidence="1" type="ORF">E2C01_064948</name>
</gene>
<reference evidence="1 2" key="1">
    <citation type="submission" date="2019-05" db="EMBL/GenBank/DDBJ databases">
        <title>Another draft genome of Portunus trituberculatus and its Hox gene families provides insights of decapod evolution.</title>
        <authorList>
            <person name="Jeong J.-H."/>
            <person name="Song I."/>
            <person name="Kim S."/>
            <person name="Choi T."/>
            <person name="Kim D."/>
            <person name="Ryu S."/>
            <person name="Kim W."/>
        </authorList>
    </citation>
    <scope>NUCLEOTIDE SEQUENCE [LARGE SCALE GENOMIC DNA]</scope>
    <source>
        <tissue evidence="1">Muscle</tissue>
    </source>
</reference>
<keyword evidence="2" id="KW-1185">Reference proteome</keyword>
<accession>A0A5B7HQF1</accession>
<dbReference type="EMBL" id="VSRR010031558">
    <property type="protein sequence ID" value="MPC70694.1"/>
    <property type="molecule type" value="Genomic_DNA"/>
</dbReference>
<evidence type="ECO:0000313" key="2">
    <source>
        <dbReference type="Proteomes" id="UP000324222"/>
    </source>
</evidence>
<evidence type="ECO:0000313" key="1">
    <source>
        <dbReference type="EMBL" id="MPC70694.1"/>
    </source>
</evidence>
<protein>
    <submittedName>
        <fullName evidence="1">Uncharacterized protein</fullName>
    </submittedName>
</protein>
<name>A0A5B7HQF1_PORTR</name>
<proteinExistence type="predicted"/>
<comment type="caution">
    <text evidence="1">The sequence shown here is derived from an EMBL/GenBank/DDBJ whole genome shotgun (WGS) entry which is preliminary data.</text>
</comment>
<dbReference type="Proteomes" id="UP000324222">
    <property type="component" value="Unassembled WGS sequence"/>
</dbReference>
<organism evidence="1 2">
    <name type="scientific">Portunus trituberculatus</name>
    <name type="common">Swimming crab</name>
    <name type="synonym">Neptunus trituberculatus</name>
    <dbReference type="NCBI Taxonomy" id="210409"/>
    <lineage>
        <taxon>Eukaryota</taxon>
        <taxon>Metazoa</taxon>
        <taxon>Ecdysozoa</taxon>
        <taxon>Arthropoda</taxon>
        <taxon>Crustacea</taxon>
        <taxon>Multicrustacea</taxon>
        <taxon>Malacostraca</taxon>
        <taxon>Eumalacostraca</taxon>
        <taxon>Eucarida</taxon>
        <taxon>Decapoda</taxon>
        <taxon>Pleocyemata</taxon>
        <taxon>Brachyura</taxon>
        <taxon>Eubrachyura</taxon>
        <taxon>Portunoidea</taxon>
        <taxon>Portunidae</taxon>
        <taxon>Portuninae</taxon>
        <taxon>Portunus</taxon>
    </lineage>
</organism>
<sequence>MPSRLAPPHMPPCASQNTK</sequence>
<dbReference type="AlphaFoldDB" id="A0A5B7HQF1"/>